<keyword evidence="1" id="KW-1133">Transmembrane helix</keyword>
<gene>
    <name evidence="2" type="ORF">Tfer_2756</name>
</gene>
<sequence length="115" mass="13153">MIKIILTAVYILSAGLGIIHGTWSRASKFEVPLAYSSVIIQGILSIGTLLWFGLTIAFFFIFGWKYTLMLLVIIVFTGKIILYPLAEIIIIFPVYNFLSKKAEQHEKNNDDYNRY</sequence>
<keyword evidence="3" id="KW-1185">Reference proteome</keyword>
<name>A0A0L6VZH0_9FIRM</name>
<protein>
    <submittedName>
        <fullName evidence="2">Uncharacterized protein</fullName>
    </submittedName>
</protein>
<proteinExistence type="predicted"/>
<accession>A0A0L6VZH0</accession>
<feature type="transmembrane region" description="Helical" evidence="1">
    <location>
        <begin position="68"/>
        <end position="95"/>
    </location>
</feature>
<dbReference type="Proteomes" id="UP000037175">
    <property type="component" value="Unassembled WGS sequence"/>
</dbReference>
<keyword evidence="1" id="KW-0812">Transmembrane</keyword>
<dbReference type="RefSeq" id="WP_052218762.1">
    <property type="nucleotide sequence ID" value="NZ_LGTE01000024.1"/>
</dbReference>
<dbReference type="AlphaFoldDB" id="A0A0L6VZH0"/>
<reference evidence="3" key="1">
    <citation type="submission" date="2015-07" db="EMBL/GenBank/DDBJ databases">
        <title>Complete Genome of Thermincola ferriacetica strain Z-0001T.</title>
        <authorList>
            <person name="Lusk B."/>
            <person name="Badalamenti J.P."/>
            <person name="Parameswaran P."/>
            <person name="Bond D.R."/>
            <person name="Torres C.I."/>
        </authorList>
    </citation>
    <scope>NUCLEOTIDE SEQUENCE [LARGE SCALE GENOMIC DNA]</scope>
    <source>
        <strain evidence="3">Z-0001</strain>
    </source>
</reference>
<dbReference type="EMBL" id="LGTE01000024">
    <property type="protein sequence ID" value="KNZ68665.1"/>
    <property type="molecule type" value="Genomic_DNA"/>
</dbReference>
<organism evidence="2 3">
    <name type="scientific">Thermincola ferriacetica</name>
    <dbReference type="NCBI Taxonomy" id="281456"/>
    <lineage>
        <taxon>Bacteria</taxon>
        <taxon>Bacillati</taxon>
        <taxon>Bacillota</taxon>
        <taxon>Clostridia</taxon>
        <taxon>Eubacteriales</taxon>
        <taxon>Thermincolaceae</taxon>
        <taxon>Thermincola</taxon>
    </lineage>
</organism>
<evidence type="ECO:0000313" key="3">
    <source>
        <dbReference type="Proteomes" id="UP000037175"/>
    </source>
</evidence>
<keyword evidence="1" id="KW-0472">Membrane</keyword>
<comment type="caution">
    <text evidence="2">The sequence shown here is derived from an EMBL/GenBank/DDBJ whole genome shotgun (WGS) entry which is preliminary data.</text>
</comment>
<evidence type="ECO:0000256" key="1">
    <source>
        <dbReference type="SAM" id="Phobius"/>
    </source>
</evidence>
<feature type="transmembrane region" description="Helical" evidence="1">
    <location>
        <begin position="33"/>
        <end position="61"/>
    </location>
</feature>
<evidence type="ECO:0000313" key="2">
    <source>
        <dbReference type="EMBL" id="KNZ68665.1"/>
    </source>
</evidence>